<reference evidence="6" key="1">
    <citation type="submission" date="2025-08" db="UniProtKB">
        <authorList>
            <consortium name="RefSeq"/>
        </authorList>
    </citation>
    <scope>IDENTIFICATION</scope>
    <source>
        <tissue evidence="6">Total insect</tissue>
    </source>
</reference>
<dbReference type="PROSITE" id="PS00113">
    <property type="entry name" value="ADENYLATE_KINASE"/>
    <property type="match status" value="1"/>
</dbReference>
<dbReference type="KEGG" id="tpal:117642156"/>
<dbReference type="InParanoid" id="A0A6P8YGA4"/>
<keyword evidence="5" id="KW-1185">Reference proteome</keyword>
<dbReference type="OrthoDB" id="442176at2759"/>
<dbReference type="InterPro" id="IPR027417">
    <property type="entry name" value="P-loop_NTPase"/>
</dbReference>
<dbReference type="Pfam" id="PF00406">
    <property type="entry name" value="ADK"/>
    <property type="match status" value="1"/>
</dbReference>
<dbReference type="HAMAP" id="MF_00235">
    <property type="entry name" value="Adenylate_kinase_Adk"/>
    <property type="match status" value="1"/>
</dbReference>
<dbReference type="GO" id="GO:0005524">
    <property type="term" value="F:ATP binding"/>
    <property type="evidence" value="ECO:0007669"/>
    <property type="project" value="InterPro"/>
</dbReference>
<evidence type="ECO:0000256" key="1">
    <source>
        <dbReference type="ARBA" id="ARBA00022679"/>
    </source>
</evidence>
<dbReference type="SUPFAM" id="SSF52540">
    <property type="entry name" value="P-loop containing nucleoside triphosphate hydrolases"/>
    <property type="match status" value="1"/>
</dbReference>
<dbReference type="Proteomes" id="UP000515158">
    <property type="component" value="Unplaced"/>
</dbReference>
<accession>A0A6P8YGA4</accession>
<dbReference type="CDD" id="cd01428">
    <property type="entry name" value="ADK"/>
    <property type="match status" value="1"/>
</dbReference>
<dbReference type="InterPro" id="IPR000850">
    <property type="entry name" value="Adenylat/UMP-CMP_kin"/>
</dbReference>
<keyword evidence="1 4" id="KW-0808">Transferase</keyword>
<keyword evidence="3 4" id="KW-0418">Kinase</keyword>
<dbReference type="Gene3D" id="3.40.50.300">
    <property type="entry name" value="P-loop containing nucleotide triphosphate hydrolases"/>
    <property type="match status" value="1"/>
</dbReference>
<organism evidence="6">
    <name type="scientific">Thrips palmi</name>
    <name type="common">Melon thrips</name>
    <dbReference type="NCBI Taxonomy" id="161013"/>
    <lineage>
        <taxon>Eukaryota</taxon>
        <taxon>Metazoa</taxon>
        <taxon>Ecdysozoa</taxon>
        <taxon>Arthropoda</taxon>
        <taxon>Hexapoda</taxon>
        <taxon>Insecta</taxon>
        <taxon>Pterygota</taxon>
        <taxon>Neoptera</taxon>
        <taxon>Paraneoptera</taxon>
        <taxon>Thysanoptera</taxon>
        <taxon>Terebrantia</taxon>
        <taxon>Thripoidea</taxon>
        <taxon>Thripidae</taxon>
        <taxon>Thrips</taxon>
    </lineage>
</organism>
<gene>
    <name evidence="6" type="primary">LOC117642156</name>
</gene>
<name>A0A6P8YGA4_THRPL</name>
<evidence type="ECO:0000256" key="3">
    <source>
        <dbReference type="ARBA" id="ARBA00022777"/>
    </source>
</evidence>
<dbReference type="GO" id="GO:0019205">
    <property type="term" value="F:nucleobase-containing compound kinase activity"/>
    <property type="evidence" value="ECO:0007669"/>
    <property type="project" value="InterPro"/>
</dbReference>
<keyword evidence="2" id="KW-0547">Nucleotide-binding</keyword>
<dbReference type="PANTHER" id="PTHR23359">
    <property type="entry name" value="NUCLEOTIDE KINASE"/>
    <property type="match status" value="1"/>
</dbReference>
<dbReference type="PRINTS" id="PR00094">
    <property type="entry name" value="ADENYLTKNASE"/>
</dbReference>
<comment type="similarity">
    <text evidence="4">Belongs to the adenylate kinase family.</text>
</comment>
<evidence type="ECO:0000313" key="5">
    <source>
        <dbReference type="Proteomes" id="UP000515158"/>
    </source>
</evidence>
<dbReference type="InterPro" id="IPR033690">
    <property type="entry name" value="Adenylat_kinase_CS"/>
</dbReference>
<proteinExistence type="inferred from homology"/>
<evidence type="ECO:0000313" key="6">
    <source>
        <dbReference type="RefSeq" id="XP_034235940.1"/>
    </source>
</evidence>
<evidence type="ECO:0000256" key="4">
    <source>
        <dbReference type="RuleBase" id="RU003330"/>
    </source>
</evidence>
<dbReference type="GO" id="GO:0006139">
    <property type="term" value="P:nucleobase-containing compound metabolic process"/>
    <property type="evidence" value="ECO:0007669"/>
    <property type="project" value="InterPro"/>
</dbReference>
<dbReference type="AlphaFoldDB" id="A0A6P8YGA4"/>
<protein>
    <submittedName>
        <fullName evidence="6">Adenylate kinase isoenzyme 1-like</fullName>
    </submittedName>
</protein>
<dbReference type="GeneID" id="117642156"/>
<dbReference type="RefSeq" id="XP_034235940.1">
    <property type="nucleotide sequence ID" value="XM_034380049.1"/>
</dbReference>
<sequence>MPHIPAEKCAKPILDKIRLCTDLLNYERYIKDCAPGAPMCLKPVPDPLAGLPRSSVDAQCLRRSLVPIVFIIGGPGSGKGVQSDLIAKRFGLTHLSVGDLVRQEIRAGSGVGRFVAPIVEAGEEVPKEVILELLKQAMLSRLKTSLGFLIDGFPRDEAQAVAFEEEVARAHLVIYLAARDSTLARRLAGRGREDADEDVAAERLRVFHRHTEVLKRAFGRRCKVVSAEGEPLAVFAIITGHLCSMANEWGFRTAYEHCPKGYVPLHRLQRK</sequence>
<evidence type="ECO:0000256" key="2">
    <source>
        <dbReference type="ARBA" id="ARBA00022741"/>
    </source>
</evidence>